<dbReference type="OrthoDB" id="6181841at2"/>
<keyword evidence="1" id="KW-0472">Membrane</keyword>
<keyword evidence="1" id="KW-1133">Transmembrane helix</keyword>
<evidence type="ECO:0000256" key="1">
    <source>
        <dbReference type="SAM" id="Phobius"/>
    </source>
</evidence>
<gene>
    <name evidence="2" type="ORF">DIT71_10575</name>
</gene>
<feature type="transmembrane region" description="Helical" evidence="1">
    <location>
        <begin position="42"/>
        <end position="61"/>
    </location>
</feature>
<dbReference type="Proteomes" id="UP000253987">
    <property type="component" value="Unassembled WGS sequence"/>
</dbReference>
<comment type="caution">
    <text evidence="2">The sequence shown here is derived from an EMBL/GenBank/DDBJ whole genome shotgun (WGS) entry which is preliminary data.</text>
</comment>
<reference evidence="2 3" key="2">
    <citation type="submission" date="2018-06" db="EMBL/GenBank/DDBJ databases">
        <title>Marinobactersediminissp. nov, a moderately halophilic bacterium isolated from marine solar saltern.</title>
        <authorList>
            <person name="Zhang Y."/>
        </authorList>
    </citation>
    <scope>NUCLEOTIDE SEQUENCE [LARGE SCALE GENOMIC DNA]</scope>
    <source>
        <strain evidence="2 3">F01</strain>
    </source>
</reference>
<evidence type="ECO:0000313" key="3">
    <source>
        <dbReference type="Proteomes" id="UP000253987"/>
    </source>
</evidence>
<evidence type="ECO:0000313" key="2">
    <source>
        <dbReference type="EMBL" id="PXX91110.1"/>
    </source>
</evidence>
<name>A0A2V3ZL18_9GAMM</name>
<dbReference type="EMBL" id="QFWX01000004">
    <property type="protein sequence ID" value="PXX91110.1"/>
    <property type="molecule type" value="Genomic_DNA"/>
</dbReference>
<keyword evidence="3" id="KW-1185">Reference proteome</keyword>
<sequence length="143" mass="16997">MHAPEVAAYWDERRRYLERIRRVPEIRHRYWRAIGIYLLRRLLWSFGFFPVFLAFWIPFVLSSFNPVVMASDLIPLLEGFVSANPEVQATTISTLAIAWGSVGFFFLVFDFVLTPFKSPYQYEADVYMRSWEQLNHDQLPVNR</sequence>
<reference evidence="3" key="1">
    <citation type="submission" date="2018-05" db="EMBL/GenBank/DDBJ databases">
        <authorList>
            <person name="Lu D."/>
        </authorList>
    </citation>
    <scope>NUCLEOTIDE SEQUENCE [LARGE SCALE GENOMIC DNA]</scope>
    <source>
        <strain evidence="3">F01</strain>
    </source>
</reference>
<organism evidence="2 3">
    <name type="scientific">Marinobacter vulgaris</name>
    <dbReference type="NCBI Taxonomy" id="1928331"/>
    <lineage>
        <taxon>Bacteria</taxon>
        <taxon>Pseudomonadati</taxon>
        <taxon>Pseudomonadota</taxon>
        <taxon>Gammaproteobacteria</taxon>
        <taxon>Pseudomonadales</taxon>
        <taxon>Marinobacteraceae</taxon>
        <taxon>Marinobacter</taxon>
    </lineage>
</organism>
<proteinExistence type="predicted"/>
<accession>A0A2V3ZL18</accession>
<protein>
    <submittedName>
        <fullName evidence="2">Uncharacterized protein</fullName>
    </submittedName>
</protein>
<keyword evidence="1" id="KW-0812">Transmembrane</keyword>
<feature type="transmembrane region" description="Helical" evidence="1">
    <location>
        <begin position="92"/>
        <end position="113"/>
    </location>
</feature>
<dbReference type="AlphaFoldDB" id="A0A2V3ZL18"/>